<protein>
    <submittedName>
        <fullName evidence="2">HDOD domain-containing protein</fullName>
    </submittedName>
</protein>
<dbReference type="SUPFAM" id="SSF109604">
    <property type="entry name" value="HD-domain/PDEase-like"/>
    <property type="match status" value="1"/>
</dbReference>
<dbReference type="PANTHER" id="PTHR33525">
    <property type="match status" value="1"/>
</dbReference>
<dbReference type="PROSITE" id="PS51833">
    <property type="entry name" value="HDOD"/>
    <property type="match status" value="1"/>
</dbReference>
<organism evidence="2">
    <name type="scientific">hot springs metagenome</name>
    <dbReference type="NCBI Taxonomy" id="433727"/>
    <lineage>
        <taxon>unclassified sequences</taxon>
        <taxon>metagenomes</taxon>
        <taxon>ecological metagenomes</taxon>
    </lineage>
</organism>
<dbReference type="InterPro" id="IPR052340">
    <property type="entry name" value="RNase_Y/CdgJ"/>
</dbReference>
<dbReference type="SMART" id="SM00471">
    <property type="entry name" value="HDc"/>
    <property type="match status" value="1"/>
</dbReference>
<dbReference type="EMBL" id="BLAB01000001">
    <property type="protein sequence ID" value="GER94234.1"/>
    <property type="molecule type" value="Genomic_DNA"/>
</dbReference>
<proteinExistence type="predicted"/>
<evidence type="ECO:0000259" key="1">
    <source>
        <dbReference type="PROSITE" id="PS51833"/>
    </source>
</evidence>
<name>A0A5J4KY84_9ZZZZ</name>
<dbReference type="InterPro" id="IPR006675">
    <property type="entry name" value="HDIG_dom"/>
</dbReference>
<accession>A0A5J4KY84</accession>
<sequence length="280" mass="31430">MAIDAWKIRSQVEAIENLPTIPPVLKNLLNLIENPKISLSEIGNFIMKDPVLTTRILKVVNSPIYGFPGRVSTISQALILLGLNTVKGVLLGVSVFEVMKKVMSGLWEHSVGCAVTSRIISQKKAPGYLEEVSVAALLHDIGKVVMGLKFSNEYRRVLKEAETKDIFIFESERKYFSVDHAMVGAWLTDKWKFPRSLIEVIEYHHKPHLSRNVPVQTAIVHLSDILVRAYGFGFAGDNFVPAINPTVFEMLNLTEEDIKDILYEIGESFGHMEDVILIDL</sequence>
<gene>
    <name evidence="2" type="ORF">A45J_1994</name>
</gene>
<dbReference type="InterPro" id="IPR013976">
    <property type="entry name" value="HDOD"/>
</dbReference>
<dbReference type="Gene3D" id="1.10.3210.10">
    <property type="entry name" value="Hypothetical protein af1432"/>
    <property type="match status" value="1"/>
</dbReference>
<evidence type="ECO:0000313" key="2">
    <source>
        <dbReference type="EMBL" id="GER94234.1"/>
    </source>
</evidence>
<comment type="caution">
    <text evidence="2">The sequence shown here is derived from an EMBL/GenBank/DDBJ whole genome shotgun (WGS) entry which is preliminary data.</text>
</comment>
<dbReference type="PANTHER" id="PTHR33525:SF3">
    <property type="entry name" value="RIBONUCLEASE Y"/>
    <property type="match status" value="1"/>
</dbReference>
<dbReference type="NCBIfam" id="TIGR00277">
    <property type="entry name" value="HDIG"/>
    <property type="match status" value="1"/>
</dbReference>
<feature type="domain" description="HDOD" evidence="1">
    <location>
        <begin position="18"/>
        <end position="207"/>
    </location>
</feature>
<dbReference type="CDD" id="cd00077">
    <property type="entry name" value="HDc"/>
    <property type="match status" value="1"/>
</dbReference>
<dbReference type="AlphaFoldDB" id="A0A5J4KY84"/>
<reference evidence="2" key="1">
    <citation type="submission" date="2019-10" db="EMBL/GenBank/DDBJ databases">
        <title>Metagenomic sequencing of thiosulfate-disproportionating enrichment culture.</title>
        <authorList>
            <person name="Umezawa K."/>
            <person name="Kojima H."/>
            <person name="Fukui M."/>
        </authorList>
    </citation>
    <scope>NUCLEOTIDE SEQUENCE</scope>
    <source>
        <strain evidence="2">45J</strain>
    </source>
</reference>
<dbReference type="InterPro" id="IPR003607">
    <property type="entry name" value="HD/PDEase_dom"/>
</dbReference>
<dbReference type="Pfam" id="PF08668">
    <property type="entry name" value="HDOD"/>
    <property type="match status" value="1"/>
</dbReference>